<keyword evidence="2" id="KW-1185">Reference proteome</keyword>
<name>A0ABV2NSI2_9HYPH</name>
<evidence type="ECO:0000313" key="1">
    <source>
        <dbReference type="EMBL" id="MET3869468.1"/>
    </source>
</evidence>
<dbReference type="EMBL" id="JBEPNW010000003">
    <property type="protein sequence ID" value="MET3869468.1"/>
    <property type="molecule type" value="Genomic_DNA"/>
</dbReference>
<dbReference type="Proteomes" id="UP001549119">
    <property type="component" value="Unassembled WGS sequence"/>
</dbReference>
<comment type="caution">
    <text evidence="1">The sequence shown here is derived from an EMBL/GenBank/DDBJ whole genome shotgun (WGS) entry which is preliminary data.</text>
</comment>
<organism evidence="1 2">
    <name type="scientific">Methylobacterium radiotolerans</name>
    <dbReference type="NCBI Taxonomy" id="31998"/>
    <lineage>
        <taxon>Bacteria</taxon>
        <taxon>Pseudomonadati</taxon>
        <taxon>Pseudomonadota</taxon>
        <taxon>Alphaproteobacteria</taxon>
        <taxon>Hyphomicrobiales</taxon>
        <taxon>Methylobacteriaceae</taxon>
        <taxon>Methylobacterium</taxon>
    </lineage>
</organism>
<gene>
    <name evidence="1" type="ORF">ABIC20_006846</name>
</gene>
<sequence length="120" mass="12565">MVRPPARLPGRWPGWRDRARDLALVPTAAVTARAIQVFSADPAGLFLDLPGHPALAFCAVPDGRDGMPILLGLLTLGPGLGLIGPVGLSRPHSRLGPILGAGLAAFWLQRFVLHVPGCTP</sequence>
<accession>A0ABV2NSI2</accession>
<dbReference type="RefSeq" id="WP_043074954.1">
    <property type="nucleotide sequence ID" value="NZ_JBEPNV010000002.1"/>
</dbReference>
<reference evidence="1 2" key="1">
    <citation type="submission" date="2024-06" db="EMBL/GenBank/DDBJ databases">
        <title>Genomics of switchgrass bacterial isolates.</title>
        <authorList>
            <person name="Shade A."/>
        </authorList>
    </citation>
    <scope>NUCLEOTIDE SEQUENCE [LARGE SCALE GENOMIC DNA]</scope>
    <source>
        <strain evidence="1 2">PvP084</strain>
    </source>
</reference>
<evidence type="ECO:0000313" key="2">
    <source>
        <dbReference type="Proteomes" id="UP001549119"/>
    </source>
</evidence>
<protein>
    <submittedName>
        <fullName evidence="1">Uncharacterized protein</fullName>
    </submittedName>
</protein>
<proteinExistence type="predicted"/>